<feature type="compositionally biased region" description="Polar residues" evidence="1">
    <location>
        <begin position="51"/>
        <end position="62"/>
    </location>
</feature>
<feature type="chain" id="PRO_5037933759" evidence="2">
    <location>
        <begin position="19"/>
        <end position="111"/>
    </location>
</feature>
<feature type="region of interest" description="Disordered" evidence="1">
    <location>
        <begin position="44"/>
        <end position="111"/>
    </location>
</feature>
<dbReference type="AlphaFoldDB" id="A0A939GH03"/>
<keyword evidence="2" id="KW-0732">Signal</keyword>
<keyword evidence="4" id="KW-1185">Reference proteome</keyword>
<feature type="signal peptide" evidence="2">
    <location>
        <begin position="1"/>
        <end position="18"/>
    </location>
</feature>
<reference evidence="3" key="1">
    <citation type="submission" date="2021-03" db="EMBL/GenBank/DDBJ databases">
        <title>Fibrella sp. HMF5335 genome sequencing and assembly.</title>
        <authorList>
            <person name="Kang H."/>
            <person name="Kim H."/>
            <person name="Bae S."/>
            <person name="Joh K."/>
        </authorList>
    </citation>
    <scope>NUCLEOTIDE SEQUENCE</scope>
    <source>
        <strain evidence="3">HMF5335</strain>
    </source>
</reference>
<name>A0A939GH03_9BACT</name>
<feature type="compositionally biased region" description="Polar residues" evidence="1">
    <location>
        <begin position="87"/>
        <end position="98"/>
    </location>
</feature>
<dbReference type="RefSeq" id="WP_207365708.1">
    <property type="nucleotide sequence ID" value="NZ_JAFMYV010000008.1"/>
</dbReference>
<protein>
    <submittedName>
        <fullName evidence="3">Uncharacterized protein</fullName>
    </submittedName>
</protein>
<dbReference type="Proteomes" id="UP000664034">
    <property type="component" value="Unassembled WGS sequence"/>
</dbReference>
<evidence type="ECO:0000313" key="4">
    <source>
        <dbReference type="Proteomes" id="UP000664034"/>
    </source>
</evidence>
<accession>A0A939GH03</accession>
<gene>
    <name evidence="3" type="ORF">J2I47_16610</name>
</gene>
<sequence>MKLLITLFCSVLASAGLAQQNSTKNRVDSLRNVDNMPVLRDIAHAREMPTRTGQGTAINMPTYSGPPASDENLATFLRNFDVPKNSKGLQPDSSNRPNPNADKLHPKNRKN</sequence>
<evidence type="ECO:0000313" key="3">
    <source>
        <dbReference type="EMBL" id="MBO0938176.1"/>
    </source>
</evidence>
<organism evidence="3 4">
    <name type="scientific">Fibrella rubiginis</name>
    <dbReference type="NCBI Taxonomy" id="2817060"/>
    <lineage>
        <taxon>Bacteria</taxon>
        <taxon>Pseudomonadati</taxon>
        <taxon>Bacteroidota</taxon>
        <taxon>Cytophagia</taxon>
        <taxon>Cytophagales</taxon>
        <taxon>Spirosomataceae</taxon>
        <taxon>Fibrella</taxon>
    </lineage>
</organism>
<dbReference type="EMBL" id="JAFMYV010000008">
    <property type="protein sequence ID" value="MBO0938176.1"/>
    <property type="molecule type" value="Genomic_DNA"/>
</dbReference>
<proteinExistence type="predicted"/>
<evidence type="ECO:0000256" key="2">
    <source>
        <dbReference type="SAM" id="SignalP"/>
    </source>
</evidence>
<evidence type="ECO:0000256" key="1">
    <source>
        <dbReference type="SAM" id="MobiDB-lite"/>
    </source>
</evidence>
<comment type="caution">
    <text evidence="3">The sequence shown here is derived from an EMBL/GenBank/DDBJ whole genome shotgun (WGS) entry which is preliminary data.</text>
</comment>